<reference evidence="1" key="1">
    <citation type="submission" date="2022-09" db="EMBL/GenBank/DDBJ databases">
        <title>Interaction between co-microsymbionts with complementary sets of symbiotic genes in legume-rhizobium systems.</title>
        <authorList>
            <person name="Safronova V."/>
            <person name="Sazanova A."/>
            <person name="Afonin A."/>
            <person name="Chirak E."/>
        </authorList>
    </citation>
    <scope>NUCLEOTIDE SEQUENCE</scope>
    <source>
        <strain evidence="1">A18/3m</strain>
    </source>
</reference>
<gene>
    <name evidence="1" type="ORF">N8E88_01780</name>
</gene>
<evidence type="ECO:0000313" key="1">
    <source>
        <dbReference type="EMBL" id="UXN57179.1"/>
    </source>
</evidence>
<organism evidence="1 2">
    <name type="scientific">Phyllobacterium zundukense</name>
    <dbReference type="NCBI Taxonomy" id="1867719"/>
    <lineage>
        <taxon>Bacteria</taxon>
        <taxon>Pseudomonadati</taxon>
        <taxon>Pseudomonadota</taxon>
        <taxon>Alphaproteobacteria</taxon>
        <taxon>Hyphomicrobiales</taxon>
        <taxon>Phyllobacteriaceae</taxon>
        <taxon>Phyllobacterium</taxon>
    </lineage>
</organism>
<dbReference type="Proteomes" id="UP001061991">
    <property type="component" value="Plasmid p_unnamed4"/>
</dbReference>
<accession>A0ACD4CUD7</accession>
<keyword evidence="2" id="KW-1185">Reference proteome</keyword>
<sequence>MKLPSVDSVETLSLGAMRRLVAGLVGKMHELEADVGALRTENQRLRDDNERLKLENDSLCLDNQSLRDEIARLKNLPPRPPFRPSGMENASKPTAGKNSSKGGRGVKRDRVTREVIVKADAPEGSRFKGYETILVRELVVAAEVVRYRRERWVTLDGKTILAPLPDGIVGGIGPGLRQFCLTMHAQGQVTTERLTSILNGIGVEISKSQVVRILITDLDTFAGEDLSVLRAGLTTAPFITVDDTGARHARREGITSHIGGERFTVFRTGRSKSRLSFLSLMRAGHEDYVINAAALDYLRRRQVDPLLIEKLSVHPEKIFASQSAWLDHLARCAIDIFDRALLRALSEGALWGAIRHHGLMRTTVVVSDGAGQFRIPNHALCWVHAERLVHKLMPATPKQARAVETVRDLIWCFYQALKAWKERPSPGVAQAFRQRFDRIFTLRTGFADLDQLLVRLHRRKPELLKVLDRPDIPLHTNASENDIRACVIKRKISGGTMSDKGRQARDVMLGLMKTCRKLGVSFYAYIGDRLGLNDSNQKIPPLAELIAMPM</sequence>
<proteinExistence type="predicted"/>
<keyword evidence="1" id="KW-0614">Plasmid</keyword>
<dbReference type="EMBL" id="CP104969">
    <property type="protein sequence ID" value="UXN57179.1"/>
    <property type="molecule type" value="Genomic_DNA"/>
</dbReference>
<name>A0ACD4CUD7_9HYPH</name>
<evidence type="ECO:0000313" key="2">
    <source>
        <dbReference type="Proteomes" id="UP001061991"/>
    </source>
</evidence>
<protein>
    <submittedName>
        <fullName evidence="1">Transposase</fullName>
    </submittedName>
</protein>
<geneLocation type="plasmid" evidence="1 2">
    <name>p_unnamed4</name>
</geneLocation>